<sequence length="550" mass="59521">MAPKSPTSRRGRTSGANSRRSRKPSTVTAAAEKAGTMGTISNGDRRLSTDEIARRIAQAAAGLHDLGLRAGDGVAICLRNDIAVFEATMAAGAIGCFPVQINWHYTADEVRYILEDSGAKALVIHADLLHNLRDAIPPHVRVLSVATPPVIQTAYRVTDDAAAVAPGDTDWDRWLEGFSAPPGSLGTLPPTIVYTSGTTGKPKGVKRQPFTPEQLTAVSAMLGHSYGFHLVSDPTQVVSATIGPMYHSAPNNHGMFCFRAGASVVVLPRFDAEELLKTIERERITHLNMVPIMFSRLLKLPAEVRDRYDLSSLRFVAHAAAPCPAELKRAMIAWWGPVIYEYYGSTEMGNVTFCSSEEWLAHPGTVGRAMPGAEVQILDDDGSPLPAGRVGEIAGRYNGIGEFTYNNDDEKRRGIDRGGLIAPGDIGYLDEDGFLFICDRKVDMVISGGVNIYPAEIEAVLHEMPAVADCAVFGIPDDEYGESLCAAVQARPGHEGLTAESVQEFLRTRVAGYKVPKLVTFSTSLPREDSGKIFKRKLREEYWAAAGRAI</sequence>
<dbReference type="EMBL" id="OY726397">
    <property type="protein sequence ID" value="CAJ1499270.1"/>
    <property type="molecule type" value="Genomic_DNA"/>
</dbReference>
<dbReference type="InterPro" id="IPR020845">
    <property type="entry name" value="AMP-binding_CS"/>
</dbReference>
<dbReference type="Pfam" id="PF00501">
    <property type="entry name" value="AMP-binding"/>
    <property type="match status" value="1"/>
</dbReference>
<dbReference type="Pfam" id="PF13193">
    <property type="entry name" value="AMP-binding_C"/>
    <property type="match status" value="1"/>
</dbReference>
<dbReference type="PANTHER" id="PTHR24096:SF323">
    <property type="entry name" value="BLR3536 PROTEIN"/>
    <property type="match status" value="1"/>
</dbReference>
<evidence type="ECO:0000256" key="1">
    <source>
        <dbReference type="SAM" id="MobiDB-lite"/>
    </source>
</evidence>
<evidence type="ECO:0000259" key="3">
    <source>
        <dbReference type="Pfam" id="PF13193"/>
    </source>
</evidence>
<organism evidence="4 5">
    <name type="scientific">[Mycobacterium] burgundiense</name>
    <dbReference type="NCBI Taxonomy" id="3064286"/>
    <lineage>
        <taxon>Bacteria</taxon>
        <taxon>Bacillati</taxon>
        <taxon>Actinomycetota</taxon>
        <taxon>Actinomycetes</taxon>
        <taxon>Mycobacteriales</taxon>
        <taxon>Mycobacteriaceae</taxon>
        <taxon>Mycolicibacterium</taxon>
    </lineage>
</organism>
<evidence type="ECO:0000313" key="5">
    <source>
        <dbReference type="Proteomes" id="UP001190465"/>
    </source>
</evidence>
<dbReference type="InterPro" id="IPR042099">
    <property type="entry name" value="ANL_N_sf"/>
</dbReference>
<dbReference type="Proteomes" id="UP001190465">
    <property type="component" value="Chromosome"/>
</dbReference>
<evidence type="ECO:0000313" key="4">
    <source>
        <dbReference type="EMBL" id="CAJ1499270.1"/>
    </source>
</evidence>
<dbReference type="InterPro" id="IPR045851">
    <property type="entry name" value="AMP-bd_C_sf"/>
</dbReference>
<feature type="domain" description="AMP-dependent synthetase/ligase" evidence="2">
    <location>
        <begin position="40"/>
        <end position="395"/>
    </location>
</feature>
<dbReference type="RefSeq" id="WP_308481620.1">
    <property type="nucleotide sequence ID" value="NZ_OY726397.1"/>
</dbReference>
<dbReference type="NCBIfam" id="NF009071">
    <property type="entry name" value="PRK12406.1"/>
    <property type="match status" value="1"/>
</dbReference>
<dbReference type="Gene3D" id="3.30.300.30">
    <property type="match status" value="1"/>
</dbReference>
<protein>
    <submittedName>
        <fullName evidence="4">Acyl-CoA synthetase</fullName>
    </submittedName>
</protein>
<dbReference type="PANTHER" id="PTHR24096">
    <property type="entry name" value="LONG-CHAIN-FATTY-ACID--COA LIGASE"/>
    <property type="match status" value="1"/>
</dbReference>
<dbReference type="Gene3D" id="3.40.50.12780">
    <property type="entry name" value="N-terminal domain of ligase-like"/>
    <property type="match status" value="1"/>
</dbReference>
<name>A0ABM9LHY6_9MYCO</name>
<dbReference type="SUPFAM" id="SSF56801">
    <property type="entry name" value="Acetyl-CoA synthetase-like"/>
    <property type="match status" value="1"/>
</dbReference>
<dbReference type="InterPro" id="IPR000873">
    <property type="entry name" value="AMP-dep_synth/lig_dom"/>
</dbReference>
<proteinExistence type="predicted"/>
<dbReference type="InterPro" id="IPR025110">
    <property type="entry name" value="AMP-bd_C"/>
</dbReference>
<evidence type="ECO:0000259" key="2">
    <source>
        <dbReference type="Pfam" id="PF00501"/>
    </source>
</evidence>
<accession>A0ABM9LHY6</accession>
<gene>
    <name evidence="4" type="ORF">MU0053_001370</name>
</gene>
<feature type="domain" description="AMP-binding enzyme C-terminal" evidence="3">
    <location>
        <begin position="456"/>
        <end position="532"/>
    </location>
</feature>
<reference evidence="4 5" key="1">
    <citation type="submission" date="2023-08" db="EMBL/GenBank/DDBJ databases">
        <authorList>
            <person name="Folkvardsen B D."/>
            <person name="Norman A."/>
        </authorList>
    </citation>
    <scope>NUCLEOTIDE SEQUENCE [LARGE SCALE GENOMIC DNA]</scope>
    <source>
        <strain evidence="4 5">Mu0053</strain>
    </source>
</reference>
<dbReference type="PROSITE" id="PS00455">
    <property type="entry name" value="AMP_BINDING"/>
    <property type="match status" value="1"/>
</dbReference>
<keyword evidence="5" id="KW-1185">Reference proteome</keyword>
<feature type="compositionally biased region" description="Polar residues" evidence="1">
    <location>
        <begin position="13"/>
        <end position="28"/>
    </location>
</feature>
<feature type="region of interest" description="Disordered" evidence="1">
    <location>
        <begin position="1"/>
        <end position="31"/>
    </location>
</feature>